<proteinExistence type="predicted"/>
<dbReference type="Proteomes" id="UP000184071">
    <property type="component" value="Unassembled WGS sequence"/>
</dbReference>
<keyword evidence="2" id="KW-1185">Reference proteome</keyword>
<accession>A0A1M5M375</accession>
<dbReference type="STRING" id="370979.SAMN05443663_103534"/>
<evidence type="ECO:0000313" key="1">
    <source>
        <dbReference type="EMBL" id="SHG71698.1"/>
    </source>
</evidence>
<dbReference type="RefSeq" id="WP_317043485.1">
    <property type="nucleotide sequence ID" value="NZ_FQWC01000003.1"/>
</dbReference>
<dbReference type="AlphaFoldDB" id="A0A1M5M375"/>
<dbReference type="EMBL" id="FQWC01000003">
    <property type="protein sequence ID" value="SHG71698.1"/>
    <property type="molecule type" value="Genomic_DNA"/>
</dbReference>
<dbReference type="Gene3D" id="2.60.120.1130">
    <property type="match status" value="1"/>
</dbReference>
<reference evidence="2" key="1">
    <citation type="submission" date="2016-11" db="EMBL/GenBank/DDBJ databases">
        <authorList>
            <person name="Varghese N."/>
            <person name="Submissions S."/>
        </authorList>
    </citation>
    <scope>NUCLEOTIDE SEQUENCE [LARGE SCALE GENOMIC DNA]</scope>
    <source>
        <strain evidence="2">DSM 17963</strain>
    </source>
</reference>
<evidence type="ECO:0008006" key="3">
    <source>
        <dbReference type="Google" id="ProtNLM"/>
    </source>
</evidence>
<sequence length="112" mass="13285">MLFFLNEKNPFKQEKREYPVDFGFPFAKRYAITITLPDNFEVENLPKSLGLIMEDNLGVFKFDVAVVDKKIQLSMIHQINEAIFPVDKYEMLKEYYKTMIAKQTEKIVLKRI</sequence>
<name>A0A1M5M375_9FLAO</name>
<evidence type="ECO:0000313" key="2">
    <source>
        <dbReference type="Proteomes" id="UP000184071"/>
    </source>
</evidence>
<gene>
    <name evidence="1" type="ORF">SAMN05443663_103534</name>
</gene>
<organism evidence="1 2">
    <name type="scientific">Flavobacterium defluvii</name>
    <dbReference type="NCBI Taxonomy" id="370979"/>
    <lineage>
        <taxon>Bacteria</taxon>
        <taxon>Pseudomonadati</taxon>
        <taxon>Bacteroidota</taxon>
        <taxon>Flavobacteriia</taxon>
        <taxon>Flavobacteriales</taxon>
        <taxon>Flavobacteriaceae</taxon>
        <taxon>Flavobacterium</taxon>
    </lineage>
</organism>
<protein>
    <recommendedName>
        <fullName evidence="3">DUF3858 domain-containing protein</fullName>
    </recommendedName>
</protein>